<comment type="caution">
    <text evidence="1">The sequence shown here is derived from an EMBL/GenBank/DDBJ whole genome shotgun (WGS) entry which is preliminary data.</text>
</comment>
<evidence type="ECO:0000313" key="2">
    <source>
        <dbReference type="Proteomes" id="UP000308886"/>
    </source>
</evidence>
<keyword evidence="2" id="KW-1185">Reference proteome</keyword>
<organism evidence="1 2">
    <name type="scientific">Palleniella muris</name>
    <dbReference type="NCBI Taxonomy" id="3038145"/>
    <lineage>
        <taxon>Bacteria</taxon>
        <taxon>Pseudomonadati</taxon>
        <taxon>Bacteroidota</taxon>
        <taxon>Bacteroidia</taxon>
        <taxon>Bacteroidales</taxon>
        <taxon>Prevotellaceae</taxon>
        <taxon>Palleniella</taxon>
    </lineage>
</organism>
<gene>
    <name evidence="1" type="ORF">E5358_01725</name>
</gene>
<reference evidence="1" key="1">
    <citation type="submission" date="2019-04" db="EMBL/GenBank/DDBJ databases">
        <title>Microbes associate with the intestines of laboratory mice.</title>
        <authorList>
            <person name="Navarre W."/>
            <person name="Wong E."/>
            <person name="Huang K."/>
            <person name="Tropini C."/>
            <person name="Ng K."/>
            <person name="Yu B."/>
        </authorList>
    </citation>
    <scope>NUCLEOTIDE SEQUENCE</scope>
    <source>
        <strain evidence="1">NM73_A23</strain>
    </source>
</reference>
<dbReference type="Proteomes" id="UP000308886">
    <property type="component" value="Unassembled WGS sequence"/>
</dbReference>
<dbReference type="EMBL" id="SRZC01000002">
    <property type="protein sequence ID" value="TGX83916.1"/>
    <property type="molecule type" value="Genomic_DNA"/>
</dbReference>
<sequence length="329" mass="38629">MDRNVPFTRNPTKLMYVLDSDLWKMLSILIQQEDYWDNAKKLNADGSFYKPMSEFAQIFRKKNLQDVRLMLQTLQSEGFIEVLYSKGGKQANYYRICWNKIEAYNDIPIPQLINNPMLKTTKRTTKKSIEDSTALYQQMENDSTILYQQDRDLIVRDCTTTIDNIQNINNNTTIDNTTSTKSLLHDAYKDRLDSLLSDYANESDYILALDMYSSIQNDIEYAGEHLSTDEIEQYQSQLQEISSNHEQRGWNIQLNESNVYNVKTPKNCKEFFGTIYRLLSNAELYISSDRWNDIAENTEKWIAHQRNNDIISYDHQQEAIEKVYNKLAS</sequence>
<name>A0AC61QTI3_9BACT</name>
<evidence type="ECO:0000313" key="1">
    <source>
        <dbReference type="EMBL" id="TGX83916.1"/>
    </source>
</evidence>
<proteinExistence type="predicted"/>
<protein>
    <submittedName>
        <fullName evidence="1">Uncharacterized protein</fullName>
    </submittedName>
</protein>
<accession>A0AC61QTI3</accession>